<dbReference type="GO" id="GO:0006661">
    <property type="term" value="P:phosphatidylinositol biosynthetic process"/>
    <property type="evidence" value="ECO:0007669"/>
    <property type="project" value="TreeGrafter"/>
</dbReference>
<feature type="transmembrane region" description="Helical" evidence="18">
    <location>
        <begin position="190"/>
        <end position="211"/>
    </location>
</feature>
<reference evidence="19" key="2">
    <citation type="submission" date="2025-09" db="UniProtKB">
        <authorList>
            <consortium name="Ensembl"/>
        </authorList>
    </citation>
    <scope>IDENTIFICATION</scope>
</reference>
<evidence type="ECO:0000256" key="6">
    <source>
        <dbReference type="ARBA" id="ARBA00022824"/>
    </source>
</evidence>
<name>A0A670YZ37_PSETE</name>
<evidence type="ECO:0000256" key="10">
    <source>
        <dbReference type="ARBA" id="ARBA00025707"/>
    </source>
</evidence>
<comment type="subcellular location">
    <subcellularLocation>
        <location evidence="1">Endoplasmic reticulum membrane</location>
        <topology evidence="1">Multi-pass membrane protein</topology>
    </subcellularLocation>
</comment>
<feature type="transmembrane region" description="Helical" evidence="18">
    <location>
        <begin position="52"/>
        <end position="74"/>
    </location>
</feature>
<evidence type="ECO:0000256" key="12">
    <source>
        <dbReference type="ARBA" id="ARBA00036730"/>
    </source>
</evidence>
<evidence type="ECO:0000256" key="7">
    <source>
        <dbReference type="ARBA" id="ARBA00022989"/>
    </source>
</evidence>
<proteinExistence type="inferred from homology"/>
<accession>A0A670YZ37</accession>
<evidence type="ECO:0000256" key="9">
    <source>
        <dbReference type="ARBA" id="ARBA00023315"/>
    </source>
</evidence>
<keyword evidence="20" id="KW-1185">Reference proteome</keyword>
<dbReference type="PANTHER" id="PTHR13906">
    <property type="entry name" value="PORCUPINE"/>
    <property type="match status" value="1"/>
</dbReference>
<dbReference type="AlphaFoldDB" id="A0A670YZ37"/>
<comment type="pathway">
    <text evidence="10">Phospholipid metabolism.</text>
</comment>
<keyword evidence="6" id="KW-0256">Endoplasmic reticulum</keyword>
<comment type="catalytic activity">
    <reaction evidence="12">
        <text>a 1-acyl-sn-glycero-3-phospho-(1D-myo-inositol) + an acyl-CoA = a 1,2-diacyl-sn-glycero-3-phospho-(1D-myo-inositol) + CoA</text>
        <dbReference type="Rhea" id="RHEA:33195"/>
        <dbReference type="ChEBI" id="CHEBI:57287"/>
        <dbReference type="ChEBI" id="CHEBI:57880"/>
        <dbReference type="ChEBI" id="CHEBI:58342"/>
        <dbReference type="ChEBI" id="CHEBI:64771"/>
    </reaction>
    <physiologicalReaction direction="left-to-right" evidence="12">
        <dbReference type="Rhea" id="RHEA:33196"/>
    </physiologicalReaction>
</comment>
<comment type="pathway">
    <text evidence="2">Lipid metabolism; phospholipid metabolism.</text>
</comment>
<keyword evidence="5 18" id="KW-0812">Transmembrane</keyword>
<sequence length="483" mass="55909">STPELQFFSSIDSCLKFSDWCLDIWWWTFLFLSFSIGLKFKKYGAAAVGLGLMLAACGIHTVYSFVTIMGTWIIIKISPKYSHCLTLGWTFSYLLFFHKFTSFKFPETTHLTKSVQLLLTLKVAEFIQVKEQEVTSNAIGVIPEIPGLPEILCYSYCYVGLMTGLFYRYRTYHDWLNQPNPSEIPTWKPLLYRLVMMPVFATTFLGVSYIWPPEFLQNVAFYEKGLYFRLFYMMPVSFVFRVRNYMTWYGAESACITAGLGAYPTWANSKPVLECIRLADVETGCVAYDYETIRNIDPYGTEFCIKVKDGIHCWNMTVQWWFYQYTYKNVSKCVPRGIRYAWTMAISAYWHGLRPGYYLSFLTIPLCLVAEEAMEDGLLRNLSPSGRIYANWTHRLLKMRAYDYVCVGFLLRSFEGTICYWRSVHYCVHVGAVSFLVVGKVMGHLDLYTVSQCFTGLSKQFTKSAYLPQQSGSPFYHLGRMEG</sequence>
<dbReference type="Ensembl" id="ENSPTXT00000017537.1">
    <property type="protein sequence ID" value="ENSPTXP00000017015.1"/>
    <property type="gene ID" value="ENSPTXG00000011694.1"/>
</dbReference>
<evidence type="ECO:0000313" key="20">
    <source>
        <dbReference type="Proteomes" id="UP000472273"/>
    </source>
</evidence>
<evidence type="ECO:0000256" key="13">
    <source>
        <dbReference type="ARBA" id="ARBA00041626"/>
    </source>
</evidence>
<dbReference type="GO" id="GO:0071617">
    <property type="term" value="F:lysophospholipid acyltransferase activity"/>
    <property type="evidence" value="ECO:0007669"/>
    <property type="project" value="TreeGrafter"/>
</dbReference>
<dbReference type="Pfam" id="PF03062">
    <property type="entry name" value="MBOAT"/>
    <property type="match status" value="1"/>
</dbReference>
<keyword evidence="9" id="KW-0012">Acyltransferase</keyword>
<dbReference type="GO" id="GO:0005789">
    <property type="term" value="C:endoplasmic reticulum membrane"/>
    <property type="evidence" value="ECO:0007669"/>
    <property type="project" value="UniProtKB-SubCell"/>
</dbReference>
<reference evidence="19" key="1">
    <citation type="submission" date="2025-08" db="UniProtKB">
        <authorList>
            <consortium name="Ensembl"/>
        </authorList>
    </citation>
    <scope>IDENTIFICATION</scope>
</reference>
<evidence type="ECO:0000256" key="18">
    <source>
        <dbReference type="SAM" id="Phobius"/>
    </source>
</evidence>
<dbReference type="GO" id="GO:0044233">
    <property type="term" value="C:mitochondria-associated endoplasmic reticulum membrane contact site"/>
    <property type="evidence" value="ECO:0007669"/>
    <property type="project" value="TreeGrafter"/>
</dbReference>
<feature type="transmembrane region" description="Helical" evidence="18">
    <location>
        <begin position="24"/>
        <end position="40"/>
    </location>
</feature>
<comment type="catalytic activity">
    <reaction evidence="11">
        <text>(5Z,8Z,11Z,14Z)-eicosatetraenoyl-CoA + 1-hexadecanoyl-sn-glycero-3-phosphocholine = 1-hexadecanoyl-2-(5Z,8Z,11Z,14Z-eicosatetraenoyl)-sn-glycero-3-phosphocholine + CoA</text>
        <dbReference type="Rhea" id="RHEA:35999"/>
        <dbReference type="ChEBI" id="CHEBI:57287"/>
        <dbReference type="ChEBI" id="CHEBI:57368"/>
        <dbReference type="ChEBI" id="CHEBI:72998"/>
        <dbReference type="ChEBI" id="CHEBI:73003"/>
    </reaction>
    <physiologicalReaction direction="left-to-right" evidence="11">
        <dbReference type="Rhea" id="RHEA:36000"/>
    </physiologicalReaction>
</comment>
<evidence type="ECO:0000256" key="15">
    <source>
        <dbReference type="ARBA" id="ARBA00049211"/>
    </source>
</evidence>
<dbReference type="GO" id="GO:0030258">
    <property type="term" value="P:lipid modification"/>
    <property type="evidence" value="ECO:0007669"/>
    <property type="project" value="TreeGrafter"/>
</dbReference>
<evidence type="ECO:0000256" key="5">
    <source>
        <dbReference type="ARBA" id="ARBA00022692"/>
    </source>
</evidence>
<evidence type="ECO:0000313" key="19">
    <source>
        <dbReference type="Ensembl" id="ENSPTXP00000017015.1"/>
    </source>
</evidence>
<comment type="catalytic activity">
    <reaction evidence="16">
        <text>1-octadecanoyl-sn-glycero-3-phospho-(1D-myo-inositol) + (5Z,8Z,11Z,14Z)-eicosatetraenoyl-CoA = 1-octadecanoyl-2-(5Z,8Z,11Z,14Z-eicosatetraenoyl)-sn-glycero-3-phospho-(1D-myo-inositol) + CoA</text>
        <dbReference type="Rhea" id="RHEA:36835"/>
        <dbReference type="ChEBI" id="CHEBI:57287"/>
        <dbReference type="ChEBI" id="CHEBI:57368"/>
        <dbReference type="ChEBI" id="CHEBI:74243"/>
        <dbReference type="ChEBI" id="CHEBI:133606"/>
    </reaction>
    <physiologicalReaction direction="left-to-right" evidence="16">
        <dbReference type="Rhea" id="RHEA:36836"/>
    </physiologicalReaction>
</comment>
<evidence type="ECO:0000256" key="3">
    <source>
        <dbReference type="ARBA" id="ARBA00010323"/>
    </source>
</evidence>
<evidence type="ECO:0000256" key="17">
    <source>
        <dbReference type="ARBA" id="ARBA00093678"/>
    </source>
</evidence>
<protein>
    <recommendedName>
        <fullName evidence="14">Leukocyte receptor cluster member 4</fullName>
    </recommendedName>
    <alternativeName>
        <fullName evidence="17">Lysophospholipid acyltransferase 7</fullName>
    </alternativeName>
    <alternativeName>
        <fullName evidence="13">Membrane-bound O-acyltransferase domain-containing protein 7</fullName>
    </alternativeName>
</protein>
<dbReference type="InterPro" id="IPR004299">
    <property type="entry name" value="MBOAT_fam"/>
</dbReference>
<dbReference type="InterPro" id="IPR049941">
    <property type="entry name" value="LPLAT_7/PORCN-like"/>
</dbReference>
<evidence type="ECO:0000256" key="4">
    <source>
        <dbReference type="ARBA" id="ARBA00022679"/>
    </source>
</evidence>
<evidence type="ECO:0000256" key="16">
    <source>
        <dbReference type="ARBA" id="ARBA00049362"/>
    </source>
</evidence>
<dbReference type="GeneTree" id="ENSGT01030000234564"/>
<evidence type="ECO:0000256" key="8">
    <source>
        <dbReference type="ARBA" id="ARBA00023136"/>
    </source>
</evidence>
<dbReference type="OMA" id="MMMPVFA"/>
<evidence type="ECO:0000256" key="14">
    <source>
        <dbReference type="ARBA" id="ARBA00041667"/>
    </source>
</evidence>
<evidence type="ECO:0000256" key="2">
    <source>
        <dbReference type="ARBA" id="ARBA00005074"/>
    </source>
</evidence>
<dbReference type="PANTHER" id="PTHR13906:SF16">
    <property type="entry name" value="LYSOPHOSPHOLIPID ACYLTRANSFERASE 7"/>
    <property type="match status" value="1"/>
</dbReference>
<comment type="similarity">
    <text evidence="3">Belongs to the membrane-bound acyltransferase family.</text>
</comment>
<keyword evidence="7 18" id="KW-1133">Transmembrane helix</keyword>
<keyword evidence="8 18" id="KW-0472">Membrane</keyword>
<feature type="transmembrane region" description="Helical" evidence="18">
    <location>
        <begin position="226"/>
        <end position="242"/>
    </location>
</feature>
<keyword evidence="4" id="KW-0808">Transferase</keyword>
<dbReference type="Proteomes" id="UP000472273">
    <property type="component" value="Unplaced"/>
</dbReference>
<comment type="catalytic activity">
    <reaction evidence="15">
        <text>a 1-acyl-sn-glycero-3-phospho-(1D-myo-inositol) + (5Z,8Z,11Z,14Z)-eicosatetraenoyl-CoA = a 1-acyl-2-(5Z,8Z,11Z,14Z-eicosatetraenoyl)-sn-glycero-3-phospho-(1D-myo-inositol) + CoA</text>
        <dbReference type="Rhea" id="RHEA:37015"/>
        <dbReference type="ChEBI" id="CHEBI:57287"/>
        <dbReference type="ChEBI" id="CHEBI:57368"/>
        <dbReference type="ChEBI" id="CHEBI:64771"/>
        <dbReference type="ChEBI" id="CHEBI:75243"/>
    </reaction>
    <physiologicalReaction direction="left-to-right" evidence="15">
        <dbReference type="Rhea" id="RHEA:37016"/>
    </physiologicalReaction>
</comment>
<organism evidence="19 20">
    <name type="scientific">Pseudonaja textilis</name>
    <name type="common">Eastern brown snake</name>
    <dbReference type="NCBI Taxonomy" id="8673"/>
    <lineage>
        <taxon>Eukaryota</taxon>
        <taxon>Metazoa</taxon>
        <taxon>Chordata</taxon>
        <taxon>Craniata</taxon>
        <taxon>Vertebrata</taxon>
        <taxon>Euteleostomi</taxon>
        <taxon>Lepidosauria</taxon>
        <taxon>Squamata</taxon>
        <taxon>Bifurcata</taxon>
        <taxon>Unidentata</taxon>
        <taxon>Episquamata</taxon>
        <taxon>Toxicofera</taxon>
        <taxon>Serpentes</taxon>
        <taxon>Colubroidea</taxon>
        <taxon>Elapidae</taxon>
        <taxon>Hydrophiinae</taxon>
        <taxon>Pseudonaja</taxon>
    </lineage>
</organism>
<evidence type="ECO:0000256" key="1">
    <source>
        <dbReference type="ARBA" id="ARBA00004477"/>
    </source>
</evidence>
<evidence type="ECO:0000256" key="11">
    <source>
        <dbReference type="ARBA" id="ARBA00035964"/>
    </source>
</evidence>